<evidence type="ECO:0000313" key="2">
    <source>
        <dbReference type="Proteomes" id="UP001611383"/>
    </source>
</evidence>
<evidence type="ECO:0000313" key="1">
    <source>
        <dbReference type="EMBL" id="WNG51837.1"/>
    </source>
</evidence>
<evidence type="ECO:0008006" key="3">
    <source>
        <dbReference type="Google" id="ProtNLM"/>
    </source>
</evidence>
<accession>A0ABY9X8X3</accession>
<keyword evidence="2" id="KW-1185">Reference proteome</keyword>
<sequence>MQPDRPGFPADPQAGTVLVDEVKVTPLEGDRGTRISRRITLPVLLPRWVWFQSDPIPNNEQTRQQLIAEYQRIWDAVQQKKVPQVLPLFTERNKELAAAFYRSEREMAQKSAQLSENPALSRYPLEPEDSVLVVFGGGRLAKLTRWDGNPMIAFNYADGSGSETFDLIFRKSGTRWIIIR</sequence>
<name>A0ABY9X8X3_9BACT</name>
<gene>
    <name evidence="1" type="ORF">F0U60_52815</name>
</gene>
<protein>
    <recommendedName>
        <fullName evidence="3">Lipoprotein</fullName>
    </recommendedName>
</protein>
<dbReference type="Proteomes" id="UP001611383">
    <property type="component" value="Chromosome"/>
</dbReference>
<reference evidence="1 2" key="1">
    <citation type="submission" date="2019-08" db="EMBL/GenBank/DDBJ databases">
        <title>Archangium and Cystobacter genomes.</title>
        <authorList>
            <person name="Chen I.-C.K."/>
            <person name="Wielgoss S."/>
        </authorList>
    </citation>
    <scope>NUCLEOTIDE SEQUENCE [LARGE SCALE GENOMIC DNA]</scope>
    <source>
        <strain evidence="1 2">Cbm 6</strain>
    </source>
</reference>
<dbReference type="EMBL" id="CP043494">
    <property type="protein sequence ID" value="WNG51837.1"/>
    <property type="molecule type" value="Genomic_DNA"/>
</dbReference>
<proteinExistence type="predicted"/>
<dbReference type="RefSeq" id="WP_395812134.1">
    <property type="nucleotide sequence ID" value="NZ_CP043494.1"/>
</dbReference>
<organism evidence="1 2">
    <name type="scientific">Archangium minus</name>
    <dbReference type="NCBI Taxonomy" id="83450"/>
    <lineage>
        <taxon>Bacteria</taxon>
        <taxon>Pseudomonadati</taxon>
        <taxon>Myxococcota</taxon>
        <taxon>Myxococcia</taxon>
        <taxon>Myxococcales</taxon>
        <taxon>Cystobacterineae</taxon>
        <taxon>Archangiaceae</taxon>
        <taxon>Archangium</taxon>
    </lineage>
</organism>